<dbReference type="InterPro" id="IPR055959">
    <property type="entry name" value="DUF7537"/>
</dbReference>
<dbReference type="EMBL" id="FQWV01000002">
    <property type="protein sequence ID" value="SHG76871.1"/>
    <property type="molecule type" value="Genomic_DNA"/>
</dbReference>
<feature type="region of interest" description="Disordered" evidence="1">
    <location>
        <begin position="32"/>
        <end position="53"/>
    </location>
</feature>
<dbReference type="STRING" id="43928.SAMN05443636_1019"/>
<reference evidence="2 3" key="1">
    <citation type="submission" date="2016-11" db="EMBL/GenBank/DDBJ databases">
        <authorList>
            <person name="Jaros S."/>
            <person name="Januszkiewicz K."/>
            <person name="Wedrychowicz H."/>
        </authorList>
    </citation>
    <scope>NUCLEOTIDE SEQUENCE [LARGE SCALE GENOMIC DNA]</scope>
    <source>
        <strain evidence="2 3">DSM 9297</strain>
    </source>
</reference>
<name>A0A1M5MI32_9EURY</name>
<accession>A0A1M5MI32</accession>
<dbReference type="Proteomes" id="UP000184357">
    <property type="component" value="Unassembled WGS sequence"/>
</dbReference>
<dbReference type="RefSeq" id="WP_073307309.1">
    <property type="nucleotide sequence ID" value="NZ_FQWV01000002.1"/>
</dbReference>
<proteinExistence type="predicted"/>
<protein>
    <submittedName>
        <fullName evidence="2">Uncharacterized protein</fullName>
    </submittedName>
</protein>
<keyword evidence="3" id="KW-1185">Reference proteome</keyword>
<sequence>MHRAAAALVLAVAVVLAGCGAAPGGGAGGRTVNPALANTPTASPTPTPEPDYPPGVAVTGVDVATLATAHDRALRGVNSTVRFRRTVTAANGTVLSTRRSVTESAGDRLGFDYVQRGSPPGETTPPIRAFAFWTNGSVTALRTVDDDGAVSYQVVPGQPPAVASVDDSGEGVLFAAFDGTNLRLSDTISVGAERLYVLSARHDRLARSGRRPIEDVSVVAYVTDDGVVGEYELRYVATYGSGDGRVTARTVERFRVTTNDTAAAPPAWIDEARRSDNRSDG</sequence>
<evidence type="ECO:0000313" key="3">
    <source>
        <dbReference type="Proteomes" id="UP000184357"/>
    </source>
</evidence>
<dbReference type="AlphaFoldDB" id="A0A1M5MI32"/>
<dbReference type="OrthoDB" id="379732at2157"/>
<gene>
    <name evidence="2" type="ORF">SAMN05443636_1019</name>
</gene>
<dbReference type="PROSITE" id="PS51257">
    <property type="entry name" value="PROKAR_LIPOPROTEIN"/>
    <property type="match status" value="1"/>
</dbReference>
<feature type="compositionally biased region" description="Pro residues" evidence="1">
    <location>
        <begin position="43"/>
        <end position="53"/>
    </location>
</feature>
<evidence type="ECO:0000313" key="2">
    <source>
        <dbReference type="EMBL" id="SHG76871.1"/>
    </source>
</evidence>
<evidence type="ECO:0000256" key="1">
    <source>
        <dbReference type="SAM" id="MobiDB-lite"/>
    </source>
</evidence>
<dbReference type="Pfam" id="PF24381">
    <property type="entry name" value="DUF7537"/>
    <property type="match status" value="1"/>
</dbReference>
<organism evidence="2 3">
    <name type="scientific">Halobaculum gomorrense</name>
    <dbReference type="NCBI Taxonomy" id="43928"/>
    <lineage>
        <taxon>Archaea</taxon>
        <taxon>Methanobacteriati</taxon>
        <taxon>Methanobacteriota</taxon>
        <taxon>Stenosarchaea group</taxon>
        <taxon>Halobacteria</taxon>
        <taxon>Halobacteriales</taxon>
        <taxon>Haloferacaceae</taxon>
        <taxon>Halobaculum</taxon>
    </lineage>
</organism>